<accession>A0A8H3G204</accession>
<keyword evidence="3" id="KW-0677">Repeat</keyword>
<evidence type="ECO:0000256" key="1">
    <source>
        <dbReference type="ARBA" id="ARBA00004123"/>
    </source>
</evidence>
<dbReference type="EMBL" id="CAJPDT010000082">
    <property type="protein sequence ID" value="CAF9935193.1"/>
    <property type="molecule type" value="Genomic_DNA"/>
</dbReference>
<name>A0A8H3G204_9LECA</name>
<dbReference type="GO" id="GO:0006364">
    <property type="term" value="P:rRNA processing"/>
    <property type="evidence" value="ECO:0007669"/>
    <property type="project" value="TreeGrafter"/>
</dbReference>
<dbReference type="OrthoDB" id="21474at2759"/>
<dbReference type="GO" id="GO:0000122">
    <property type="term" value="P:negative regulation of transcription by RNA polymerase II"/>
    <property type="evidence" value="ECO:0007669"/>
    <property type="project" value="TreeGrafter"/>
</dbReference>
<evidence type="ECO:0000256" key="8">
    <source>
        <dbReference type="PROSITE-ProRule" id="PRU01145"/>
    </source>
</evidence>
<evidence type="ECO:0000256" key="9">
    <source>
        <dbReference type="SAM" id="MobiDB-lite"/>
    </source>
</evidence>
<keyword evidence="4 8" id="KW-0863">Zinc-finger</keyword>
<dbReference type="PANTHER" id="PTHR13100">
    <property type="entry name" value="CELL GROWTH-REGULATING NUCLEOLAR PROTEIN LYAR"/>
    <property type="match status" value="1"/>
</dbReference>
<feature type="compositionally biased region" description="Basic residues" evidence="9">
    <location>
        <begin position="347"/>
        <end position="356"/>
    </location>
</feature>
<comment type="caution">
    <text evidence="11">The sequence shown here is derived from an EMBL/GenBank/DDBJ whole genome shotgun (WGS) entry which is preliminary data.</text>
</comment>
<dbReference type="Gene3D" id="3.30.1490.490">
    <property type="match status" value="1"/>
</dbReference>
<evidence type="ECO:0000256" key="3">
    <source>
        <dbReference type="ARBA" id="ARBA00022737"/>
    </source>
</evidence>
<evidence type="ECO:0000313" key="12">
    <source>
        <dbReference type="Proteomes" id="UP000664534"/>
    </source>
</evidence>
<sequence length="445" mass="50178">MVSFSCEACGDVLTKKKLDAHHRQCQGSSFTCIDCMTHFRGTDYRTHTSCVSEDQKYQGALYKEKPAKQAKKSVKISEPTSHAPRKAYIEDAPDEEDIGNAVSIVNAPPAAPTPPPIIPPAQNQPINVFDFLVSADTPNASKTSLEGTKQSIEIVEQSSSTFGIGHGLGIDDEAYEKHGFTYGTEPVPITKERPKVEYFTPAPKSTHMQKPSMDSLYNLEDSERRSTDKKRKRVQTEEVEFTATRRPTHETDQIMTDAPPAILHSGLTGGLGRLLTKSKFPPRTELSNGDRDPPSPVKRTIKPPIKDKDRGRKAESVMVKVRKRRSSDESRPRKQRRSHHESDRHGQHSHHDRSKRKAIEYPTQPRAEDSQQQLVLFKTRAELFTSFVTKGPESEQGYSLHKALKRYHRERGEAGLGLEKADEEKELFKALRLKKNDRGEIVVFF</sequence>
<evidence type="ECO:0000256" key="2">
    <source>
        <dbReference type="ARBA" id="ARBA00022723"/>
    </source>
</evidence>
<dbReference type="GO" id="GO:0003677">
    <property type="term" value="F:DNA binding"/>
    <property type="evidence" value="ECO:0007669"/>
    <property type="project" value="InterPro"/>
</dbReference>
<comment type="similarity">
    <text evidence="7">Belongs to the UPF0743 family.</text>
</comment>
<dbReference type="InterPro" id="IPR014898">
    <property type="entry name" value="Znf_C2H2_LYAR"/>
</dbReference>
<evidence type="ECO:0000259" key="10">
    <source>
        <dbReference type="Pfam" id="PF08790"/>
    </source>
</evidence>
<dbReference type="AlphaFoldDB" id="A0A8H3G204"/>
<dbReference type="GO" id="GO:0005730">
    <property type="term" value="C:nucleolus"/>
    <property type="evidence" value="ECO:0007669"/>
    <property type="project" value="TreeGrafter"/>
</dbReference>
<dbReference type="InterPro" id="IPR039999">
    <property type="entry name" value="LYAR"/>
</dbReference>
<dbReference type="FunFam" id="3.30.1490.490:FF:000001">
    <property type="entry name" value="cell growth-regulating nucleolar protein-like"/>
    <property type="match status" value="1"/>
</dbReference>
<dbReference type="PANTHER" id="PTHR13100:SF10">
    <property type="entry name" value="CELL GROWTH-REGULATING NUCLEOLAR PROTEIN"/>
    <property type="match status" value="1"/>
</dbReference>
<dbReference type="Proteomes" id="UP000664534">
    <property type="component" value="Unassembled WGS sequence"/>
</dbReference>
<comment type="subcellular location">
    <subcellularLocation>
        <location evidence="1">Nucleus</location>
    </subcellularLocation>
</comment>
<evidence type="ECO:0000256" key="4">
    <source>
        <dbReference type="ARBA" id="ARBA00022771"/>
    </source>
</evidence>
<keyword evidence="6" id="KW-0539">Nucleus</keyword>
<evidence type="ECO:0000256" key="6">
    <source>
        <dbReference type="ARBA" id="ARBA00023242"/>
    </source>
</evidence>
<dbReference type="SUPFAM" id="SSF57667">
    <property type="entry name" value="beta-beta-alpha zinc fingers"/>
    <property type="match status" value="2"/>
</dbReference>
<organism evidence="11 12">
    <name type="scientific">Imshaugia aleurites</name>
    <dbReference type="NCBI Taxonomy" id="172621"/>
    <lineage>
        <taxon>Eukaryota</taxon>
        <taxon>Fungi</taxon>
        <taxon>Dikarya</taxon>
        <taxon>Ascomycota</taxon>
        <taxon>Pezizomycotina</taxon>
        <taxon>Lecanoromycetes</taxon>
        <taxon>OSLEUM clade</taxon>
        <taxon>Lecanoromycetidae</taxon>
        <taxon>Lecanorales</taxon>
        <taxon>Lecanorineae</taxon>
        <taxon>Parmeliaceae</taxon>
        <taxon>Imshaugia</taxon>
    </lineage>
</organism>
<feature type="region of interest" description="Disordered" evidence="9">
    <location>
        <begin position="202"/>
        <end position="356"/>
    </location>
</feature>
<feature type="compositionally biased region" description="Basic and acidic residues" evidence="9">
    <location>
        <begin position="304"/>
        <end position="315"/>
    </location>
</feature>
<dbReference type="InterPro" id="IPR036236">
    <property type="entry name" value="Znf_C2H2_sf"/>
</dbReference>
<proteinExistence type="inferred from homology"/>
<dbReference type="GO" id="GO:0008270">
    <property type="term" value="F:zinc ion binding"/>
    <property type="evidence" value="ECO:0007669"/>
    <property type="project" value="UniProtKB-KW"/>
</dbReference>
<dbReference type="Pfam" id="PF08790">
    <property type="entry name" value="zf-LYAR"/>
    <property type="match status" value="1"/>
</dbReference>
<reference evidence="11" key="1">
    <citation type="submission" date="2021-03" db="EMBL/GenBank/DDBJ databases">
        <authorList>
            <person name="Tagirdzhanova G."/>
        </authorList>
    </citation>
    <scope>NUCLEOTIDE SEQUENCE</scope>
</reference>
<keyword evidence="12" id="KW-1185">Reference proteome</keyword>
<gene>
    <name evidence="11" type="ORF">IMSHALPRED_010132</name>
</gene>
<protein>
    <recommendedName>
        <fullName evidence="10">Zinc finger C2H2 LYAR-type domain-containing protein</fullName>
    </recommendedName>
</protein>
<feature type="domain" description="Zinc finger C2H2 LYAR-type" evidence="10">
    <location>
        <begin position="30"/>
        <end position="57"/>
    </location>
</feature>
<evidence type="ECO:0000256" key="7">
    <source>
        <dbReference type="ARBA" id="ARBA00061084"/>
    </source>
</evidence>
<keyword evidence="5" id="KW-0862">Zinc</keyword>
<keyword evidence="2" id="KW-0479">Metal-binding</keyword>
<evidence type="ECO:0000313" key="11">
    <source>
        <dbReference type="EMBL" id="CAF9935193.1"/>
    </source>
</evidence>
<dbReference type="PROSITE" id="PS51804">
    <property type="entry name" value="ZF_C2HC_LYAR"/>
    <property type="match status" value="1"/>
</dbReference>
<evidence type="ECO:0000256" key="5">
    <source>
        <dbReference type="ARBA" id="ARBA00022833"/>
    </source>
</evidence>